<feature type="region of interest" description="Disordered" evidence="1">
    <location>
        <begin position="179"/>
        <end position="236"/>
    </location>
</feature>
<organism evidence="3 4">
    <name type="scientific">Candidatus Iainarchaeum sp</name>
    <dbReference type="NCBI Taxonomy" id="3101447"/>
    <lineage>
        <taxon>Archaea</taxon>
        <taxon>Candidatus Iainarchaeota</taxon>
        <taxon>Candidatus Iainarchaeia</taxon>
        <taxon>Candidatus Iainarchaeales</taxon>
        <taxon>Candidatus Iainarchaeaceae</taxon>
        <taxon>Candidatus Iainarchaeum</taxon>
    </lineage>
</organism>
<evidence type="ECO:0000313" key="4">
    <source>
        <dbReference type="Proteomes" id="UP000774699"/>
    </source>
</evidence>
<feature type="transmembrane region" description="Helical" evidence="2">
    <location>
        <begin position="75"/>
        <end position="98"/>
    </location>
</feature>
<feature type="transmembrane region" description="Helical" evidence="2">
    <location>
        <begin position="130"/>
        <end position="150"/>
    </location>
</feature>
<feature type="transmembrane region" description="Helical" evidence="2">
    <location>
        <begin position="44"/>
        <end position="63"/>
    </location>
</feature>
<keyword evidence="2" id="KW-1133">Transmembrane helix</keyword>
<dbReference type="AlphaFoldDB" id="A0A8T4C6A9"/>
<evidence type="ECO:0000256" key="2">
    <source>
        <dbReference type="SAM" id="Phobius"/>
    </source>
</evidence>
<feature type="compositionally biased region" description="Basic and acidic residues" evidence="1">
    <location>
        <begin position="220"/>
        <end position="230"/>
    </location>
</feature>
<accession>A0A8T4C6A9</accession>
<reference evidence="3" key="1">
    <citation type="submission" date="2019-03" db="EMBL/GenBank/DDBJ databases">
        <title>Lake Tanganyika Metagenome-Assembled Genomes (MAGs).</title>
        <authorList>
            <person name="Tran P."/>
        </authorList>
    </citation>
    <scope>NUCLEOTIDE SEQUENCE</scope>
    <source>
        <strain evidence="3">M_DeepCast_50m_m2_156</strain>
    </source>
</reference>
<sequence length="236" mass="27062">MNHRSLAFTLLVCAMLVSIAFGLFVAQSAERPSPTGEVSQSPYIYLIFTILLFTMGFLLSKVLAGENSKFSFAAFLNVCFAALLISGLAHEFVHILLINHPVQMRFHFGDSNAIFSTCCLSPGEAPYEEVAYAIQFMVLILWIFFSRHTFYNGRFRELWKYNFTKNDSKFIPAKNTKKKNIPAKKTSEWDEEDLEREWNEHKTAMENNLSRKTKPAQRGKQSDLEDDVQKIGRLKV</sequence>
<comment type="caution">
    <text evidence="3">The sequence shown here is derived from an EMBL/GenBank/DDBJ whole genome shotgun (WGS) entry which is preliminary data.</text>
</comment>
<name>A0A8T4C6A9_9ARCH</name>
<evidence type="ECO:0000313" key="3">
    <source>
        <dbReference type="EMBL" id="MBM3281724.1"/>
    </source>
</evidence>
<proteinExistence type="predicted"/>
<protein>
    <submittedName>
        <fullName evidence="3">Uncharacterized protein</fullName>
    </submittedName>
</protein>
<keyword evidence="2" id="KW-0812">Transmembrane</keyword>
<keyword evidence="2" id="KW-0472">Membrane</keyword>
<dbReference type="Proteomes" id="UP000774699">
    <property type="component" value="Unassembled WGS sequence"/>
</dbReference>
<gene>
    <name evidence="3" type="ORF">FJY86_00045</name>
</gene>
<dbReference type="EMBL" id="VGJJ01000001">
    <property type="protein sequence ID" value="MBM3281724.1"/>
    <property type="molecule type" value="Genomic_DNA"/>
</dbReference>
<evidence type="ECO:0000256" key="1">
    <source>
        <dbReference type="SAM" id="MobiDB-lite"/>
    </source>
</evidence>